<name>A0ABQ4BBE3_9ACTN</name>
<keyword evidence="3" id="KW-1185">Reference proteome</keyword>
<keyword evidence="1" id="KW-0812">Transmembrane</keyword>
<evidence type="ECO:0008006" key="4">
    <source>
        <dbReference type="Google" id="ProtNLM"/>
    </source>
</evidence>
<keyword evidence="1" id="KW-0472">Membrane</keyword>
<feature type="transmembrane region" description="Helical" evidence="1">
    <location>
        <begin position="50"/>
        <end position="74"/>
    </location>
</feature>
<reference evidence="2 3" key="1">
    <citation type="submission" date="2021-01" db="EMBL/GenBank/DDBJ databases">
        <title>Whole genome shotgun sequence of Actinoplanes palleronii NBRC 14916.</title>
        <authorList>
            <person name="Komaki H."/>
            <person name="Tamura T."/>
        </authorList>
    </citation>
    <scope>NUCLEOTIDE SEQUENCE [LARGE SCALE GENOMIC DNA]</scope>
    <source>
        <strain evidence="2 3">NBRC 14916</strain>
    </source>
</reference>
<dbReference type="RefSeq" id="WP_203826176.1">
    <property type="nucleotide sequence ID" value="NZ_BAAATY010000016.1"/>
</dbReference>
<protein>
    <recommendedName>
        <fullName evidence="4">Secretion/DNA translocation related TadE-like protein</fullName>
    </recommendedName>
</protein>
<evidence type="ECO:0000313" key="3">
    <source>
        <dbReference type="Proteomes" id="UP000624709"/>
    </source>
</evidence>
<dbReference type="Proteomes" id="UP000624709">
    <property type="component" value="Unassembled WGS sequence"/>
</dbReference>
<accession>A0ABQ4BBE3</accession>
<sequence>MTGPAARPEPATDFAHWLALSPEPATDFAHWPALSPDPATDFGHGSERGAASIFVLAVGLLLVAAGMAGAMVVAARVAGHSARNAADLAALAAAQHAIEGSGPACAAAARYAAANGARLAACQVTGLEVVVRAEVPVTSLAAVATAAARAGPVTAAGS</sequence>
<proteinExistence type="predicted"/>
<organism evidence="2 3">
    <name type="scientific">Actinoplanes palleronii</name>
    <dbReference type="NCBI Taxonomy" id="113570"/>
    <lineage>
        <taxon>Bacteria</taxon>
        <taxon>Bacillati</taxon>
        <taxon>Actinomycetota</taxon>
        <taxon>Actinomycetes</taxon>
        <taxon>Micromonosporales</taxon>
        <taxon>Micromonosporaceae</taxon>
        <taxon>Actinoplanes</taxon>
    </lineage>
</organism>
<keyword evidence="1" id="KW-1133">Transmembrane helix</keyword>
<gene>
    <name evidence="2" type="ORF">Apa02nite_038140</name>
</gene>
<dbReference type="NCBIfam" id="TIGR03816">
    <property type="entry name" value="tadE_like_DECH"/>
    <property type="match status" value="1"/>
</dbReference>
<evidence type="ECO:0000256" key="1">
    <source>
        <dbReference type="SAM" id="Phobius"/>
    </source>
</evidence>
<evidence type="ECO:0000313" key="2">
    <source>
        <dbReference type="EMBL" id="GIE67706.1"/>
    </source>
</evidence>
<dbReference type="InterPro" id="IPR021202">
    <property type="entry name" value="Rv3654c-like"/>
</dbReference>
<dbReference type="EMBL" id="BOMS01000051">
    <property type="protein sequence ID" value="GIE67706.1"/>
    <property type="molecule type" value="Genomic_DNA"/>
</dbReference>
<comment type="caution">
    <text evidence="2">The sequence shown here is derived from an EMBL/GenBank/DDBJ whole genome shotgun (WGS) entry which is preliminary data.</text>
</comment>